<evidence type="ECO:0000313" key="1">
    <source>
        <dbReference type="EMBL" id="SUB24197.1"/>
    </source>
</evidence>
<keyword evidence="2" id="KW-1185">Reference proteome</keyword>
<reference evidence="1 2" key="1">
    <citation type="submission" date="2018-06" db="EMBL/GenBank/DDBJ databases">
        <authorList>
            <consortium name="Pathogen Informatics"/>
            <person name="Doyle S."/>
        </authorList>
    </citation>
    <scope>NUCLEOTIDE SEQUENCE [LARGE SCALE GENOMIC DNA]</scope>
    <source>
        <strain evidence="2">NCTC 11297</strain>
    </source>
</reference>
<sequence>MTKICKIPNNLAENLSSLYLNMGNVEIPQKKTDDISLYCSKSNTDISFLELFSGFDKSFVETLENREK</sequence>
<dbReference type="EMBL" id="UGSP01000001">
    <property type="protein sequence ID" value="SUB24197.1"/>
    <property type="molecule type" value="Genomic_DNA"/>
</dbReference>
<protein>
    <submittedName>
        <fullName evidence="1">Uncharacterized protein</fullName>
    </submittedName>
</protein>
<organism evidence="1 2">
    <name type="scientific">Avibacterium avium</name>
    <name type="common">Pasteurella avium</name>
    <dbReference type="NCBI Taxonomy" id="751"/>
    <lineage>
        <taxon>Bacteria</taxon>
        <taxon>Pseudomonadati</taxon>
        <taxon>Pseudomonadota</taxon>
        <taxon>Gammaproteobacteria</taxon>
        <taxon>Pasteurellales</taxon>
        <taxon>Pasteurellaceae</taxon>
        <taxon>Avibacterium</taxon>
    </lineage>
</organism>
<proteinExistence type="predicted"/>
<dbReference type="AlphaFoldDB" id="A0A379AR90"/>
<gene>
    <name evidence="1" type="ORF">NCTC11297_01227</name>
</gene>
<dbReference type="Proteomes" id="UP000255098">
    <property type="component" value="Unassembled WGS sequence"/>
</dbReference>
<evidence type="ECO:0000313" key="2">
    <source>
        <dbReference type="Proteomes" id="UP000255098"/>
    </source>
</evidence>
<accession>A0A379AR90</accession>
<name>A0A379AR90_AVIAV</name>